<keyword evidence="7 8" id="KW-0066">ATP synthesis</keyword>
<keyword evidence="3 8" id="KW-0375">Hydrogen ion transport</keyword>
<evidence type="ECO:0000256" key="2">
    <source>
        <dbReference type="ARBA" id="ARBA00022448"/>
    </source>
</evidence>
<dbReference type="InterPro" id="IPR020781">
    <property type="entry name" value="ATPase_OSCP/d_CS"/>
</dbReference>
<dbReference type="HAMAP" id="MF_01416">
    <property type="entry name" value="ATP_synth_delta_bact"/>
    <property type="match status" value="1"/>
</dbReference>
<dbReference type="NCBIfam" id="TIGR01145">
    <property type="entry name" value="ATP_synt_delta"/>
    <property type="match status" value="1"/>
</dbReference>
<evidence type="ECO:0000256" key="4">
    <source>
        <dbReference type="ARBA" id="ARBA00023065"/>
    </source>
</evidence>
<proteinExistence type="inferred from homology"/>
<dbReference type="PRINTS" id="PR00125">
    <property type="entry name" value="ATPASEDELTA"/>
</dbReference>
<dbReference type="RefSeq" id="WP_258877219.1">
    <property type="nucleotide sequence ID" value="NZ_CP048914.1"/>
</dbReference>
<dbReference type="Gene3D" id="1.10.520.20">
    <property type="entry name" value="N-terminal domain of the delta subunit of the F1F0-ATP synthase"/>
    <property type="match status" value="1"/>
</dbReference>
<reference evidence="9 10" key="1">
    <citation type="submission" date="2020-02" db="EMBL/GenBank/DDBJ databases">
        <authorList>
            <person name="Zheng R.K."/>
            <person name="Sun C.M."/>
        </authorList>
    </citation>
    <scope>NUCLEOTIDE SEQUENCE [LARGE SCALE GENOMIC DNA]</scope>
    <source>
        <strain evidence="10">zrk13</strain>
    </source>
</reference>
<evidence type="ECO:0000256" key="3">
    <source>
        <dbReference type="ARBA" id="ARBA00022781"/>
    </source>
</evidence>
<dbReference type="AlphaFoldDB" id="A0A7L7KS49"/>
<evidence type="ECO:0000256" key="8">
    <source>
        <dbReference type="HAMAP-Rule" id="MF_01416"/>
    </source>
</evidence>
<comment type="subcellular location">
    <subcellularLocation>
        <location evidence="8">Cell membrane</location>
        <topology evidence="8">Peripheral membrane protein</topology>
    </subcellularLocation>
    <subcellularLocation>
        <location evidence="1">Membrane</location>
    </subcellularLocation>
</comment>
<dbReference type="Pfam" id="PF00213">
    <property type="entry name" value="OSCP"/>
    <property type="match status" value="1"/>
</dbReference>
<keyword evidence="8" id="KW-1003">Cell membrane</keyword>
<gene>
    <name evidence="8 9" type="primary">atpH</name>
    <name evidence="9" type="ORF">G4Z02_06535</name>
</gene>
<dbReference type="InterPro" id="IPR026015">
    <property type="entry name" value="ATP_synth_OSCP/delta_N_sf"/>
</dbReference>
<dbReference type="PROSITE" id="PS00389">
    <property type="entry name" value="ATPASE_DELTA"/>
    <property type="match status" value="1"/>
</dbReference>
<dbReference type="GO" id="GO:0046933">
    <property type="term" value="F:proton-transporting ATP synthase activity, rotational mechanism"/>
    <property type="evidence" value="ECO:0007669"/>
    <property type="project" value="UniProtKB-UniRule"/>
</dbReference>
<evidence type="ECO:0000256" key="7">
    <source>
        <dbReference type="ARBA" id="ARBA00023310"/>
    </source>
</evidence>
<dbReference type="GO" id="GO:0005886">
    <property type="term" value="C:plasma membrane"/>
    <property type="evidence" value="ECO:0007669"/>
    <property type="project" value="UniProtKB-SubCell"/>
</dbReference>
<dbReference type="PANTHER" id="PTHR11910">
    <property type="entry name" value="ATP SYNTHASE DELTA CHAIN"/>
    <property type="match status" value="1"/>
</dbReference>
<dbReference type="KEGG" id="xcl:G4Z02_06535"/>
<evidence type="ECO:0000256" key="6">
    <source>
        <dbReference type="ARBA" id="ARBA00023196"/>
    </source>
</evidence>
<dbReference type="Proteomes" id="UP000514720">
    <property type="component" value="Chromosome"/>
</dbReference>
<comment type="similarity">
    <text evidence="8">Belongs to the ATPase delta chain family.</text>
</comment>
<comment type="function">
    <text evidence="8">This protein is part of the stalk that links CF(0) to CF(1). It either transmits conformational changes from CF(0) to CF(1) or is implicated in proton conduction.</text>
</comment>
<protein>
    <recommendedName>
        <fullName evidence="8">ATP synthase subunit delta</fullName>
    </recommendedName>
    <alternativeName>
        <fullName evidence="8">ATP synthase F(1) sector subunit delta</fullName>
    </alternativeName>
    <alternativeName>
        <fullName evidence="8">F-type ATPase subunit delta</fullName>
        <shortName evidence="8">F-ATPase subunit delta</shortName>
    </alternativeName>
</protein>
<name>A0A7L7KS49_9MOLU</name>
<dbReference type="GO" id="GO:0045259">
    <property type="term" value="C:proton-transporting ATP synthase complex"/>
    <property type="evidence" value="ECO:0007669"/>
    <property type="project" value="UniProtKB-KW"/>
</dbReference>
<keyword evidence="10" id="KW-1185">Reference proteome</keyword>
<dbReference type="SUPFAM" id="SSF47928">
    <property type="entry name" value="N-terminal domain of the delta subunit of the F1F0-ATP synthase"/>
    <property type="match status" value="1"/>
</dbReference>
<evidence type="ECO:0000256" key="5">
    <source>
        <dbReference type="ARBA" id="ARBA00023136"/>
    </source>
</evidence>
<keyword evidence="5 8" id="KW-0472">Membrane</keyword>
<comment type="function">
    <text evidence="8">F(1)F(0) ATP synthase produces ATP from ADP in the presence of a proton or sodium gradient. F-type ATPases consist of two structural domains, F(1) containing the extramembraneous catalytic core and F(0) containing the membrane proton channel, linked together by a central stalk and a peripheral stalk. During catalysis, ATP synthesis in the catalytic domain of F(1) is coupled via a rotary mechanism of the central stalk subunits to proton translocation.</text>
</comment>
<organism evidence="9 10">
    <name type="scientific">Candidatus Xianfuyuplasma coldseepsis</name>
    <dbReference type="NCBI Taxonomy" id="2782163"/>
    <lineage>
        <taxon>Bacteria</taxon>
        <taxon>Bacillati</taxon>
        <taxon>Mycoplasmatota</taxon>
        <taxon>Mollicutes</taxon>
        <taxon>Candidatus Izemoplasmatales</taxon>
        <taxon>Candidatus Izemoplasmataceae</taxon>
        <taxon>Candidatus Xianfuyuplasma</taxon>
    </lineage>
</organism>
<keyword evidence="6 8" id="KW-0139">CF(1)</keyword>
<keyword evidence="4 8" id="KW-0406">Ion transport</keyword>
<dbReference type="InterPro" id="IPR000711">
    <property type="entry name" value="ATPase_OSCP/dsu"/>
</dbReference>
<dbReference type="EMBL" id="CP048914">
    <property type="protein sequence ID" value="QMS85425.1"/>
    <property type="molecule type" value="Genomic_DNA"/>
</dbReference>
<evidence type="ECO:0000313" key="9">
    <source>
        <dbReference type="EMBL" id="QMS85425.1"/>
    </source>
</evidence>
<keyword evidence="2 8" id="KW-0813">Transport</keyword>
<evidence type="ECO:0000313" key="10">
    <source>
        <dbReference type="Proteomes" id="UP000514720"/>
    </source>
</evidence>
<sequence length="171" mass="19790">MSYVAFQYAEALFSLALESKQLDSLQEVYDGFLEAQDSDIHIFLNHPKIKKSEKKEVLKNAIEHPLFIHFLYVLIDNNRVDLLDDVYRELQTIINNQHKVMYATVYSRVALTKTELENLQTSIGKKHQRTVTLENVVDPSIIGGVRIEYEGHVLDQTINNYLHSLQNDLSK</sequence>
<evidence type="ECO:0000256" key="1">
    <source>
        <dbReference type="ARBA" id="ARBA00004370"/>
    </source>
</evidence>
<accession>A0A7L7KS49</accession>